<proteinExistence type="inferred from homology"/>
<name>A0A8H5HWB7_9AGAR</name>
<dbReference type="EMBL" id="JAACJN010000014">
    <property type="protein sequence ID" value="KAF5390663.1"/>
    <property type="molecule type" value="Genomic_DNA"/>
</dbReference>
<dbReference type="Proteomes" id="UP000518752">
    <property type="component" value="Unassembled WGS sequence"/>
</dbReference>
<dbReference type="GO" id="GO:0070860">
    <property type="term" value="C:RNA polymerase I core factor complex"/>
    <property type="evidence" value="ECO:0007669"/>
    <property type="project" value="InterPro"/>
</dbReference>
<dbReference type="GO" id="GO:0001164">
    <property type="term" value="F:RNA polymerase I core promoter sequence-specific DNA binding"/>
    <property type="evidence" value="ECO:0007669"/>
    <property type="project" value="InterPro"/>
</dbReference>
<protein>
    <recommendedName>
        <fullName evidence="11">Rrn7/TAF1B C-terminal cyclin domain-containing protein</fullName>
    </recommendedName>
</protein>
<evidence type="ECO:0000256" key="9">
    <source>
        <dbReference type="ARBA" id="ARBA00023242"/>
    </source>
</evidence>
<reference evidence="12 13" key="1">
    <citation type="journal article" date="2020" name="ISME J.">
        <title>Uncovering the hidden diversity of litter-decomposition mechanisms in mushroom-forming fungi.</title>
        <authorList>
            <person name="Floudas D."/>
            <person name="Bentzer J."/>
            <person name="Ahren D."/>
            <person name="Johansson T."/>
            <person name="Persson P."/>
            <person name="Tunlid A."/>
        </authorList>
    </citation>
    <scope>NUCLEOTIDE SEQUENCE [LARGE SCALE GENOMIC DNA]</scope>
    <source>
        <strain evidence="12 13">CBS 406.79</strain>
    </source>
</reference>
<keyword evidence="5" id="KW-0862">Zinc</keyword>
<evidence type="ECO:0000256" key="2">
    <source>
        <dbReference type="ARBA" id="ARBA00006899"/>
    </source>
</evidence>
<evidence type="ECO:0000256" key="10">
    <source>
        <dbReference type="SAM" id="MobiDB-lite"/>
    </source>
</evidence>
<feature type="compositionally biased region" description="Acidic residues" evidence="10">
    <location>
        <begin position="324"/>
        <end position="337"/>
    </location>
</feature>
<dbReference type="AlphaFoldDB" id="A0A8H5HWB7"/>
<dbReference type="PANTHER" id="PTHR31576">
    <property type="entry name" value="TATA BOX-BINDING PROTEIN-ASSOCIATED FACTOR RNA POLYMERASE I SUBUNIT B"/>
    <property type="match status" value="1"/>
</dbReference>
<evidence type="ECO:0000313" key="12">
    <source>
        <dbReference type="EMBL" id="KAF5390663.1"/>
    </source>
</evidence>
<keyword evidence="13" id="KW-1185">Reference proteome</keyword>
<evidence type="ECO:0000256" key="8">
    <source>
        <dbReference type="ARBA" id="ARBA00023163"/>
    </source>
</evidence>
<gene>
    <name evidence="12" type="ORF">D9757_002714</name>
</gene>
<organism evidence="12 13">
    <name type="scientific">Collybiopsis confluens</name>
    <dbReference type="NCBI Taxonomy" id="2823264"/>
    <lineage>
        <taxon>Eukaryota</taxon>
        <taxon>Fungi</taxon>
        <taxon>Dikarya</taxon>
        <taxon>Basidiomycota</taxon>
        <taxon>Agaricomycotina</taxon>
        <taxon>Agaricomycetes</taxon>
        <taxon>Agaricomycetidae</taxon>
        <taxon>Agaricales</taxon>
        <taxon>Marasmiineae</taxon>
        <taxon>Omphalotaceae</taxon>
        <taxon>Collybiopsis</taxon>
    </lineage>
</organism>
<keyword evidence="4" id="KW-0863">Zinc-finger</keyword>
<evidence type="ECO:0000256" key="1">
    <source>
        <dbReference type="ARBA" id="ARBA00004604"/>
    </source>
</evidence>
<keyword evidence="8" id="KW-0804">Transcription</keyword>
<evidence type="ECO:0000256" key="6">
    <source>
        <dbReference type="ARBA" id="ARBA00023015"/>
    </source>
</evidence>
<keyword evidence="7" id="KW-0238">DNA-binding</keyword>
<feature type="domain" description="Rrn7/TAF1B C-terminal cyclin" evidence="11">
    <location>
        <begin position="442"/>
        <end position="614"/>
    </location>
</feature>
<dbReference type="InterPro" id="IPR033599">
    <property type="entry name" value="TAF1B/Rrn7"/>
</dbReference>
<comment type="caution">
    <text evidence="12">The sequence shown here is derived from an EMBL/GenBank/DDBJ whole genome shotgun (WGS) entry which is preliminary data.</text>
</comment>
<dbReference type="GO" id="GO:0042790">
    <property type="term" value="P:nucleolar large rRNA transcription by RNA polymerase I"/>
    <property type="evidence" value="ECO:0007669"/>
    <property type="project" value="TreeGrafter"/>
</dbReference>
<dbReference type="InterPro" id="IPR048538">
    <property type="entry name" value="Rrn7_cyclin_C"/>
</dbReference>
<evidence type="ECO:0000256" key="3">
    <source>
        <dbReference type="ARBA" id="ARBA00022723"/>
    </source>
</evidence>
<comment type="subcellular location">
    <subcellularLocation>
        <location evidence="1">Nucleus</location>
        <location evidence="1">Nucleolus</location>
    </subcellularLocation>
</comment>
<feature type="region of interest" description="Disordered" evidence="10">
    <location>
        <begin position="274"/>
        <end position="382"/>
    </location>
</feature>
<comment type="similarity">
    <text evidence="2">Belongs to the RRN7/TAF1B family.</text>
</comment>
<feature type="region of interest" description="Disordered" evidence="10">
    <location>
        <begin position="183"/>
        <end position="216"/>
    </location>
</feature>
<evidence type="ECO:0000256" key="7">
    <source>
        <dbReference type="ARBA" id="ARBA00023125"/>
    </source>
</evidence>
<evidence type="ECO:0000256" key="5">
    <source>
        <dbReference type="ARBA" id="ARBA00022833"/>
    </source>
</evidence>
<evidence type="ECO:0000313" key="13">
    <source>
        <dbReference type="Proteomes" id="UP000518752"/>
    </source>
</evidence>
<feature type="compositionally biased region" description="Polar residues" evidence="10">
    <location>
        <begin position="301"/>
        <end position="323"/>
    </location>
</feature>
<keyword evidence="9" id="KW-0539">Nucleus</keyword>
<dbReference type="PANTHER" id="PTHR31576:SF2">
    <property type="entry name" value="TATA BOX-BINDING PROTEIN-ASSOCIATED FACTOR RNA POLYMERASE I SUBUNIT B"/>
    <property type="match status" value="1"/>
</dbReference>
<accession>A0A8H5HWB7</accession>
<feature type="compositionally biased region" description="Basic residues" evidence="10">
    <location>
        <begin position="194"/>
        <end position="210"/>
    </location>
</feature>
<dbReference type="Pfam" id="PF20645">
    <property type="entry name" value="Rrn7_cyclin_C"/>
    <property type="match status" value="1"/>
</dbReference>
<evidence type="ECO:0000259" key="11">
    <source>
        <dbReference type="Pfam" id="PF20645"/>
    </source>
</evidence>
<evidence type="ECO:0000256" key="4">
    <source>
        <dbReference type="ARBA" id="ARBA00022771"/>
    </source>
</evidence>
<keyword evidence="6" id="KW-0805">Transcription regulation</keyword>
<feature type="compositionally biased region" description="Acidic residues" evidence="10">
    <location>
        <begin position="346"/>
        <end position="360"/>
    </location>
</feature>
<sequence>MFKSVWKPVISAIAYAFISFDDDYIIQRAIAGFRQCATLARHFHLPDIFDFVVVSLSQATTLLPESLQIRVPNYPTVEVEGQSVTVSNLSVKFGINFKGQLAAVVLFNIVNVNGNALREGWTQIFEMFQNLFTHSLLRTGIGKASGAATFRSTHLQDIKNQRERCGAQDHSASPTEVKNYRNETNEAEDVGNHMMKKRTVKANKKKKERKSKADPKLYHGSNGRYLYFQCQQLILRKQVAFLAKLWDLPQEFEMVCRDLWALHLSLLPDPPPSEPYFDNASTPNDLSKVEGENPGKRHSRSPSPETQPTGPNISDSVSSTPSDDNSDSEERDQDPELAEFMRENSESDGDDNDDDDVGEIGDDKDSYEGKGQARGRRGHNMYEKPTNNLAVLIVALWTLRIPVILVESYKLPYLDPVRLLPLQMVSHLTKYNIQALSPAHAPKTLTLHTLTSRLAMQLYNSYMILTPEGNAAPLLWRVTQGMGGTPTLYALTKRLSHRLSLPLALHKSLVPKLLQIESREAQTRRYDNAPVEGSLLAAVIVVLKMVYGLDGENRSPRDSDDPAFALPCLDDYLGRVGDLHDADPRREAVFNSEKPIFMDSLNDDILDEYLAFCERIALRPSDNTSQGL</sequence>
<keyword evidence="3" id="KW-0479">Metal-binding</keyword>
<dbReference type="OrthoDB" id="428577at2759"/>
<dbReference type="GO" id="GO:0008270">
    <property type="term" value="F:zinc ion binding"/>
    <property type="evidence" value="ECO:0007669"/>
    <property type="project" value="UniProtKB-KW"/>
</dbReference>